<keyword evidence="6" id="KW-0131">Cell cycle</keyword>
<evidence type="ECO:0000256" key="6">
    <source>
        <dbReference type="ARBA" id="ARBA00023306"/>
    </source>
</evidence>
<proteinExistence type="inferred from homology"/>
<reference evidence="7 8" key="1">
    <citation type="submission" date="2019-06" db="EMBL/GenBank/DDBJ databases">
        <title>Whole genome shotgun sequence of Streptomyces spinoverrucosus NBRC 14228.</title>
        <authorList>
            <person name="Hosoyama A."/>
            <person name="Uohara A."/>
            <person name="Ohji S."/>
            <person name="Ichikawa N."/>
        </authorList>
    </citation>
    <scope>NUCLEOTIDE SEQUENCE [LARGE SCALE GENOMIC DNA]</scope>
    <source>
        <strain evidence="7 8">NBRC 14228</strain>
    </source>
</reference>
<dbReference type="EMBL" id="BJND01000007">
    <property type="protein sequence ID" value="GEC03249.1"/>
    <property type="molecule type" value="Genomic_DNA"/>
</dbReference>
<comment type="similarity">
    <text evidence="2">Belongs to the SsgA family.</text>
</comment>
<keyword evidence="5" id="KW-0717">Septation</keyword>
<dbReference type="RefSeq" id="WP_141307461.1">
    <property type="nucleotide sequence ID" value="NZ_BJND01000007.1"/>
</dbReference>
<comment type="subcellular location">
    <subcellularLocation>
        <location evidence="1">Cell septum</location>
    </subcellularLocation>
</comment>
<evidence type="ECO:0000256" key="1">
    <source>
        <dbReference type="ARBA" id="ARBA00004431"/>
    </source>
</evidence>
<dbReference type="GO" id="GO:0030435">
    <property type="term" value="P:sporulation resulting in formation of a cellular spore"/>
    <property type="evidence" value="ECO:0007669"/>
    <property type="project" value="UniProtKB-KW"/>
</dbReference>
<evidence type="ECO:0000313" key="8">
    <source>
        <dbReference type="Proteomes" id="UP000317881"/>
    </source>
</evidence>
<dbReference type="OrthoDB" id="3853096at2"/>
<dbReference type="GO" id="GO:0000917">
    <property type="term" value="P:division septum assembly"/>
    <property type="evidence" value="ECO:0007669"/>
    <property type="project" value="UniProtKB-KW"/>
</dbReference>
<dbReference type="GO" id="GO:0030428">
    <property type="term" value="C:cell septum"/>
    <property type="evidence" value="ECO:0007669"/>
    <property type="project" value="UniProtKB-SubCell"/>
</dbReference>
<name>A0A4Y3VC31_9ACTN</name>
<dbReference type="Pfam" id="PF04686">
    <property type="entry name" value="SsgA"/>
    <property type="match status" value="1"/>
</dbReference>
<evidence type="ECO:0000256" key="5">
    <source>
        <dbReference type="ARBA" id="ARBA00023210"/>
    </source>
</evidence>
<keyword evidence="3" id="KW-0132">Cell division</keyword>
<evidence type="ECO:0000256" key="4">
    <source>
        <dbReference type="ARBA" id="ARBA00022969"/>
    </source>
</evidence>
<organism evidence="7 8">
    <name type="scientific">Streptomyces spinoverrucosus</name>
    <dbReference type="NCBI Taxonomy" id="284043"/>
    <lineage>
        <taxon>Bacteria</taxon>
        <taxon>Bacillati</taxon>
        <taxon>Actinomycetota</taxon>
        <taxon>Actinomycetes</taxon>
        <taxon>Kitasatosporales</taxon>
        <taxon>Streptomycetaceae</taxon>
        <taxon>Streptomyces</taxon>
    </lineage>
</organism>
<keyword evidence="8" id="KW-1185">Reference proteome</keyword>
<accession>A0A4Y3VC31</accession>
<evidence type="ECO:0000256" key="3">
    <source>
        <dbReference type="ARBA" id="ARBA00022618"/>
    </source>
</evidence>
<sequence>MEIFVEQECEMRLVVTPDSSVGVATRLWYSPHDPCAVHIDFDAGADTPVTWVFARELLARGTVRPSGHGDVRIWPTHEGQRRVLCLALSSPSGQALLHAPLSVVDRWLQRTYEMVPDGKEWQLLDLDDELCELLGETA</sequence>
<dbReference type="AlphaFoldDB" id="A0A4Y3VC31"/>
<gene>
    <name evidence="7" type="ORF">SSP24_09040</name>
</gene>
<dbReference type="Proteomes" id="UP000317881">
    <property type="component" value="Unassembled WGS sequence"/>
</dbReference>
<keyword evidence="4" id="KW-0749">Sporulation</keyword>
<evidence type="ECO:0000313" key="7">
    <source>
        <dbReference type="EMBL" id="GEC03249.1"/>
    </source>
</evidence>
<dbReference type="InterPro" id="IPR006776">
    <property type="entry name" value="SsgB"/>
</dbReference>
<dbReference type="Gene3D" id="2.30.31.20">
    <property type="entry name" value="Sporulation-specific cell division protein SsgB"/>
    <property type="match status" value="1"/>
</dbReference>
<comment type="caution">
    <text evidence="7">The sequence shown here is derived from an EMBL/GenBank/DDBJ whole genome shotgun (WGS) entry which is preliminary data.</text>
</comment>
<dbReference type="InterPro" id="IPR038658">
    <property type="entry name" value="SsgB_sf"/>
</dbReference>
<evidence type="ECO:0000256" key="2">
    <source>
        <dbReference type="ARBA" id="ARBA00009323"/>
    </source>
</evidence>
<protein>
    <submittedName>
        <fullName evidence="7">Sporulation protein SsgA</fullName>
    </submittedName>
</protein>